<dbReference type="PANTHER" id="PTHR31391:SF70">
    <property type="entry name" value="B3 DOMAIN-CONTAINING PROTEIN OS03G0622200"/>
    <property type="match status" value="1"/>
</dbReference>
<evidence type="ECO:0000256" key="3">
    <source>
        <dbReference type="ARBA" id="ARBA00023125"/>
    </source>
</evidence>
<keyword evidence="2" id="KW-0805">Transcription regulation</keyword>
<dbReference type="SMART" id="SM01019">
    <property type="entry name" value="B3"/>
    <property type="match status" value="1"/>
</dbReference>
<feature type="domain" description="TF-B3" evidence="7">
    <location>
        <begin position="203"/>
        <end position="301"/>
    </location>
</feature>
<keyword evidence="9" id="KW-1185">Reference proteome</keyword>
<sequence length="309" mass="34564">MAATSAFLAGITLATRSPLISDIPAVARVPFPSAPPTPCQRRSSRLASQPINLTVRPSKKGEILAMKRLGFLDTNTGGNNIDTARKEFTRFFNDIVDIKNFPALRDLLPAARGLDDEELMATIQQASAMVGGRQLAASPSSSNDHVKHGAIGEEDSGEECEEDSDEEYANSTYYSRIANRLSDEEKGEIINLASIRPDNPVFVTVLQMSHVQRRNSFLIFPSRFVADHLDSKLHEITFVRPNKKDKWCVKHYHTRDAQGVRNYNFSMFVQDNRLRQGDICVFELMKGARRVTMTVHVIRKVDGRFVLVG</sequence>
<organism evidence="8 9">
    <name type="scientific">Digitaria exilis</name>
    <dbReference type="NCBI Taxonomy" id="1010633"/>
    <lineage>
        <taxon>Eukaryota</taxon>
        <taxon>Viridiplantae</taxon>
        <taxon>Streptophyta</taxon>
        <taxon>Embryophyta</taxon>
        <taxon>Tracheophyta</taxon>
        <taxon>Spermatophyta</taxon>
        <taxon>Magnoliopsida</taxon>
        <taxon>Liliopsida</taxon>
        <taxon>Poales</taxon>
        <taxon>Poaceae</taxon>
        <taxon>PACMAD clade</taxon>
        <taxon>Panicoideae</taxon>
        <taxon>Panicodae</taxon>
        <taxon>Paniceae</taxon>
        <taxon>Anthephorinae</taxon>
        <taxon>Digitaria</taxon>
    </lineage>
</organism>
<keyword evidence="3" id="KW-0238">DNA-binding</keyword>
<keyword evidence="4" id="KW-0804">Transcription</keyword>
<dbReference type="CDD" id="cd10017">
    <property type="entry name" value="B3_DNA"/>
    <property type="match status" value="1"/>
</dbReference>
<dbReference type="InterPro" id="IPR044837">
    <property type="entry name" value="REM16-like"/>
</dbReference>
<dbReference type="GO" id="GO:0003677">
    <property type="term" value="F:DNA binding"/>
    <property type="evidence" value="ECO:0007669"/>
    <property type="project" value="UniProtKB-KW"/>
</dbReference>
<feature type="region of interest" description="Disordered" evidence="6">
    <location>
        <begin position="135"/>
        <end position="164"/>
    </location>
</feature>
<protein>
    <recommendedName>
        <fullName evidence="7">TF-B3 domain-containing protein</fullName>
    </recommendedName>
</protein>
<feature type="compositionally biased region" description="Acidic residues" evidence="6">
    <location>
        <begin position="152"/>
        <end position="164"/>
    </location>
</feature>
<evidence type="ECO:0000259" key="7">
    <source>
        <dbReference type="PROSITE" id="PS50863"/>
    </source>
</evidence>
<dbReference type="PANTHER" id="PTHR31391">
    <property type="entry name" value="B3 DOMAIN-CONTAINING PROTEIN OS11G0197600-RELATED"/>
    <property type="match status" value="1"/>
</dbReference>
<dbReference type="SUPFAM" id="SSF101936">
    <property type="entry name" value="DNA-binding pseudobarrel domain"/>
    <property type="match status" value="1"/>
</dbReference>
<evidence type="ECO:0000256" key="2">
    <source>
        <dbReference type="ARBA" id="ARBA00023015"/>
    </source>
</evidence>
<comment type="subcellular location">
    <subcellularLocation>
        <location evidence="1">Nucleus</location>
    </subcellularLocation>
</comment>
<evidence type="ECO:0000256" key="5">
    <source>
        <dbReference type="ARBA" id="ARBA00023242"/>
    </source>
</evidence>
<dbReference type="OrthoDB" id="590488at2759"/>
<name>A0A835KJT8_9POAL</name>
<dbReference type="Proteomes" id="UP000636709">
    <property type="component" value="Unassembled WGS sequence"/>
</dbReference>
<dbReference type="GO" id="GO:0005634">
    <property type="term" value="C:nucleus"/>
    <property type="evidence" value="ECO:0007669"/>
    <property type="project" value="UniProtKB-SubCell"/>
</dbReference>
<gene>
    <name evidence="8" type="ORF">HU200_014917</name>
</gene>
<dbReference type="PROSITE" id="PS50863">
    <property type="entry name" value="B3"/>
    <property type="match status" value="1"/>
</dbReference>
<comment type="caution">
    <text evidence="8">The sequence shown here is derived from an EMBL/GenBank/DDBJ whole genome shotgun (WGS) entry which is preliminary data.</text>
</comment>
<reference evidence="8" key="1">
    <citation type="submission" date="2020-07" db="EMBL/GenBank/DDBJ databases">
        <title>Genome sequence and genetic diversity analysis of an under-domesticated orphan crop, white fonio (Digitaria exilis).</title>
        <authorList>
            <person name="Bennetzen J.L."/>
            <person name="Chen S."/>
            <person name="Ma X."/>
            <person name="Wang X."/>
            <person name="Yssel A.E.J."/>
            <person name="Chaluvadi S.R."/>
            <person name="Johnson M."/>
            <person name="Gangashetty P."/>
            <person name="Hamidou F."/>
            <person name="Sanogo M.D."/>
            <person name="Zwaenepoel A."/>
            <person name="Wallace J."/>
            <person name="Van De Peer Y."/>
            <person name="Van Deynze A."/>
        </authorList>
    </citation>
    <scope>NUCLEOTIDE SEQUENCE</scope>
    <source>
        <tissue evidence="8">Leaves</tissue>
    </source>
</reference>
<dbReference type="InterPro" id="IPR003340">
    <property type="entry name" value="B3_DNA-bd"/>
</dbReference>
<keyword evidence="5" id="KW-0539">Nucleus</keyword>
<evidence type="ECO:0000256" key="1">
    <source>
        <dbReference type="ARBA" id="ARBA00004123"/>
    </source>
</evidence>
<proteinExistence type="predicted"/>
<dbReference type="Gene3D" id="2.40.330.10">
    <property type="entry name" value="DNA-binding pseudobarrel domain"/>
    <property type="match status" value="1"/>
</dbReference>
<evidence type="ECO:0000256" key="6">
    <source>
        <dbReference type="SAM" id="MobiDB-lite"/>
    </source>
</evidence>
<dbReference type="Pfam" id="PF02362">
    <property type="entry name" value="B3"/>
    <property type="match status" value="1"/>
</dbReference>
<accession>A0A835KJT8</accession>
<dbReference type="AlphaFoldDB" id="A0A835KJT8"/>
<dbReference type="InterPro" id="IPR015300">
    <property type="entry name" value="DNA-bd_pseudobarrel_sf"/>
</dbReference>
<evidence type="ECO:0000313" key="9">
    <source>
        <dbReference type="Proteomes" id="UP000636709"/>
    </source>
</evidence>
<evidence type="ECO:0000313" key="8">
    <source>
        <dbReference type="EMBL" id="KAF8733313.1"/>
    </source>
</evidence>
<evidence type="ECO:0000256" key="4">
    <source>
        <dbReference type="ARBA" id="ARBA00023163"/>
    </source>
</evidence>
<dbReference type="EMBL" id="JACEFO010001601">
    <property type="protein sequence ID" value="KAF8733313.1"/>
    <property type="molecule type" value="Genomic_DNA"/>
</dbReference>